<organism evidence="3">
    <name type="scientific">marine sediment metagenome</name>
    <dbReference type="NCBI Taxonomy" id="412755"/>
    <lineage>
        <taxon>unclassified sequences</taxon>
        <taxon>metagenomes</taxon>
        <taxon>ecological metagenomes</taxon>
    </lineage>
</organism>
<reference evidence="3" key="1">
    <citation type="journal article" date="2014" name="Front. Microbiol.">
        <title>High frequency of phylogenetically diverse reductive dehalogenase-homologous genes in deep subseafloor sedimentary metagenomes.</title>
        <authorList>
            <person name="Kawai M."/>
            <person name="Futagami T."/>
            <person name="Toyoda A."/>
            <person name="Takaki Y."/>
            <person name="Nishi S."/>
            <person name="Hori S."/>
            <person name="Arai W."/>
            <person name="Tsubouchi T."/>
            <person name="Morono Y."/>
            <person name="Uchiyama I."/>
            <person name="Ito T."/>
            <person name="Fujiyama A."/>
            <person name="Inagaki F."/>
            <person name="Takami H."/>
        </authorList>
    </citation>
    <scope>NUCLEOTIDE SEQUENCE</scope>
    <source>
        <strain evidence="3">Expedition CK06-06</strain>
    </source>
</reference>
<keyword evidence="2" id="KW-0812">Transmembrane</keyword>
<keyword evidence="2" id="KW-0472">Membrane</keyword>
<proteinExistence type="predicted"/>
<feature type="transmembrane region" description="Helical" evidence="2">
    <location>
        <begin position="16"/>
        <end position="37"/>
    </location>
</feature>
<evidence type="ECO:0000256" key="1">
    <source>
        <dbReference type="SAM" id="MobiDB-lite"/>
    </source>
</evidence>
<feature type="non-terminal residue" evidence="3">
    <location>
        <position position="1"/>
    </location>
</feature>
<name>X1FHI5_9ZZZZ</name>
<keyword evidence="2" id="KW-1133">Transmembrane helix</keyword>
<evidence type="ECO:0000256" key="2">
    <source>
        <dbReference type="SAM" id="Phobius"/>
    </source>
</evidence>
<evidence type="ECO:0000313" key="3">
    <source>
        <dbReference type="EMBL" id="GAH20258.1"/>
    </source>
</evidence>
<dbReference type="AlphaFoldDB" id="X1FHI5"/>
<protein>
    <submittedName>
        <fullName evidence="3">Uncharacterized protein</fullName>
    </submittedName>
</protein>
<feature type="compositionally biased region" description="Acidic residues" evidence="1">
    <location>
        <begin position="92"/>
        <end position="109"/>
    </location>
</feature>
<accession>X1FHI5</accession>
<gene>
    <name evidence="3" type="ORF">S03H2_01383</name>
</gene>
<sequence length="165" mass="18452">IRNKQAKKRKKRPSPILRFTFIIILLVAAGFIIFYNIDNPNFVKNKFSSLLNDNGSELAVSDLPETDTGQLSSSSSVEESVIGGDSGANEKEIEDDVEAAAGESSEDNQTESGLSLLWQKIRNFFTNQKDEKENESSYPNRLEVNFYFSGLGEEKKLVSDIHKII</sequence>
<feature type="region of interest" description="Disordered" evidence="1">
    <location>
        <begin position="61"/>
        <end position="112"/>
    </location>
</feature>
<feature type="compositionally biased region" description="Low complexity" evidence="1">
    <location>
        <begin position="72"/>
        <end position="81"/>
    </location>
</feature>
<dbReference type="EMBL" id="BARU01000399">
    <property type="protein sequence ID" value="GAH20258.1"/>
    <property type="molecule type" value="Genomic_DNA"/>
</dbReference>
<comment type="caution">
    <text evidence="3">The sequence shown here is derived from an EMBL/GenBank/DDBJ whole genome shotgun (WGS) entry which is preliminary data.</text>
</comment>